<sequence>MALPVREPWHRGGGGGGGQRFKAEAEGFPFRLRITNNVASGLHWKKAVEKGGRKREGRHVGNKTPKWKGGKGKPPRSGV</sequence>
<feature type="region of interest" description="Disordered" evidence="1">
    <location>
        <begin position="1"/>
        <end position="22"/>
    </location>
</feature>
<evidence type="ECO:0000313" key="3">
    <source>
        <dbReference type="EnsemblMetazoa" id="ASIC006537-PA"/>
    </source>
</evidence>
<reference evidence="3" key="2">
    <citation type="submission" date="2020-05" db="UniProtKB">
        <authorList>
            <consortium name="EnsemblMetazoa"/>
        </authorList>
    </citation>
    <scope>IDENTIFICATION</scope>
</reference>
<organism evidence="2">
    <name type="scientific">Anopheles sinensis</name>
    <name type="common">Mosquito</name>
    <dbReference type="NCBI Taxonomy" id="74873"/>
    <lineage>
        <taxon>Eukaryota</taxon>
        <taxon>Metazoa</taxon>
        <taxon>Ecdysozoa</taxon>
        <taxon>Arthropoda</taxon>
        <taxon>Hexapoda</taxon>
        <taxon>Insecta</taxon>
        <taxon>Pterygota</taxon>
        <taxon>Neoptera</taxon>
        <taxon>Endopterygota</taxon>
        <taxon>Diptera</taxon>
        <taxon>Nematocera</taxon>
        <taxon>Culicoidea</taxon>
        <taxon>Culicidae</taxon>
        <taxon>Anophelinae</taxon>
        <taxon>Anopheles</taxon>
    </lineage>
</organism>
<dbReference type="AlphaFoldDB" id="A0A084VMK4"/>
<evidence type="ECO:0000313" key="4">
    <source>
        <dbReference type="Proteomes" id="UP000030765"/>
    </source>
</evidence>
<name>A0A084VMK4_ANOSI</name>
<dbReference type="Proteomes" id="UP000030765">
    <property type="component" value="Unassembled WGS sequence"/>
</dbReference>
<dbReference type="EMBL" id="KE524975">
    <property type="protein sequence ID" value="KFB39198.1"/>
    <property type="molecule type" value="Genomic_DNA"/>
</dbReference>
<proteinExistence type="predicted"/>
<evidence type="ECO:0000313" key="2">
    <source>
        <dbReference type="EMBL" id="KFB39198.1"/>
    </source>
</evidence>
<keyword evidence="4" id="KW-1185">Reference proteome</keyword>
<dbReference type="EnsemblMetazoa" id="ASIC006537-RA">
    <property type="protein sequence ID" value="ASIC006537-PA"/>
    <property type="gene ID" value="ASIC006537"/>
</dbReference>
<protein>
    <submittedName>
        <fullName evidence="2 3">Uncharacterized protein</fullName>
    </submittedName>
</protein>
<feature type="compositionally biased region" description="Basic residues" evidence="1">
    <location>
        <begin position="52"/>
        <end position="79"/>
    </location>
</feature>
<dbReference type="VEuPathDB" id="VectorBase:ASIC006537"/>
<feature type="region of interest" description="Disordered" evidence="1">
    <location>
        <begin position="45"/>
        <end position="79"/>
    </location>
</feature>
<gene>
    <name evidence="2" type="ORF">ZHAS_00006537</name>
</gene>
<reference evidence="2 4" key="1">
    <citation type="journal article" date="2014" name="BMC Genomics">
        <title>Genome sequence of Anopheles sinensis provides insight into genetics basis of mosquito competence for malaria parasites.</title>
        <authorList>
            <person name="Zhou D."/>
            <person name="Zhang D."/>
            <person name="Ding G."/>
            <person name="Shi L."/>
            <person name="Hou Q."/>
            <person name="Ye Y."/>
            <person name="Xu Y."/>
            <person name="Zhou H."/>
            <person name="Xiong C."/>
            <person name="Li S."/>
            <person name="Yu J."/>
            <person name="Hong S."/>
            <person name="Yu X."/>
            <person name="Zou P."/>
            <person name="Chen C."/>
            <person name="Chang X."/>
            <person name="Wang W."/>
            <person name="Lv Y."/>
            <person name="Sun Y."/>
            <person name="Ma L."/>
            <person name="Shen B."/>
            <person name="Zhu C."/>
        </authorList>
    </citation>
    <scope>NUCLEOTIDE SEQUENCE [LARGE SCALE GENOMIC DNA]</scope>
</reference>
<accession>A0A084VMK4</accession>
<evidence type="ECO:0000256" key="1">
    <source>
        <dbReference type="SAM" id="MobiDB-lite"/>
    </source>
</evidence>
<dbReference type="EMBL" id="ATLV01014599">
    <property type="status" value="NOT_ANNOTATED_CDS"/>
    <property type="molecule type" value="Genomic_DNA"/>
</dbReference>